<protein>
    <recommendedName>
        <fullName evidence="7">LIM zinc-binding domain-containing protein</fullName>
    </recommendedName>
</protein>
<accession>A0A818HN19</accession>
<evidence type="ECO:0000256" key="4">
    <source>
        <dbReference type="ARBA" id="ARBA00023038"/>
    </source>
</evidence>
<feature type="domain" description="LIM zinc-binding" evidence="7">
    <location>
        <begin position="331"/>
        <end position="392"/>
    </location>
</feature>
<dbReference type="GO" id="GO:0005911">
    <property type="term" value="C:cell-cell junction"/>
    <property type="evidence" value="ECO:0007669"/>
    <property type="project" value="TreeGrafter"/>
</dbReference>
<dbReference type="EMBL" id="CAJNYT010002454">
    <property type="protein sequence ID" value="CAF3469461.1"/>
    <property type="molecule type" value="Genomic_DNA"/>
</dbReference>
<gene>
    <name evidence="8" type="ORF">FME351_LOCUS1269</name>
    <name evidence="9" type="ORF">GRG538_LOCUS15544</name>
    <name evidence="10" type="ORF">KIK155_LOCUS16376</name>
    <name evidence="12" type="ORF">QYT958_LOCUS1805</name>
    <name evidence="13" type="ORF">TOA249_LOCUS9255</name>
    <name evidence="11" type="ORF">TSG867_LOCUS10815</name>
</gene>
<dbReference type="Proteomes" id="UP000663865">
    <property type="component" value="Unassembled WGS sequence"/>
</dbReference>
<feature type="domain" description="LIM zinc-binding" evidence="7">
    <location>
        <begin position="394"/>
        <end position="451"/>
    </location>
</feature>
<dbReference type="GO" id="GO:2001046">
    <property type="term" value="P:positive regulation of integrin-mediated signaling pathway"/>
    <property type="evidence" value="ECO:0007669"/>
    <property type="project" value="TreeGrafter"/>
</dbReference>
<dbReference type="CDD" id="cd09333">
    <property type="entry name" value="LIM3_PINCH"/>
    <property type="match status" value="1"/>
</dbReference>
<proteinExistence type="predicted"/>
<dbReference type="PANTHER" id="PTHR24210">
    <property type="entry name" value="LIM DOMAIN-CONTAINING PROTEIN"/>
    <property type="match status" value="1"/>
</dbReference>
<evidence type="ECO:0000313" key="14">
    <source>
        <dbReference type="Proteomes" id="UP000663865"/>
    </source>
</evidence>
<evidence type="ECO:0000256" key="1">
    <source>
        <dbReference type="ARBA" id="ARBA00022723"/>
    </source>
</evidence>
<evidence type="ECO:0000313" key="12">
    <source>
        <dbReference type="EMBL" id="CAF4465756.1"/>
    </source>
</evidence>
<dbReference type="GO" id="GO:0005737">
    <property type="term" value="C:cytoplasm"/>
    <property type="evidence" value="ECO:0007669"/>
    <property type="project" value="TreeGrafter"/>
</dbReference>
<evidence type="ECO:0000313" key="10">
    <source>
        <dbReference type="EMBL" id="CAF3511314.1"/>
    </source>
</evidence>
<reference evidence="10" key="1">
    <citation type="submission" date="2021-02" db="EMBL/GenBank/DDBJ databases">
        <authorList>
            <person name="Nowell W R."/>
        </authorList>
    </citation>
    <scope>NUCLEOTIDE SEQUENCE</scope>
</reference>
<dbReference type="FunFam" id="2.10.110.10:FF:000017">
    <property type="entry name" value="Lim and senescent cell antigen-like-containing"/>
    <property type="match status" value="1"/>
</dbReference>
<evidence type="ECO:0000256" key="3">
    <source>
        <dbReference type="ARBA" id="ARBA00022833"/>
    </source>
</evidence>
<keyword evidence="2" id="KW-0677">Repeat</keyword>
<sequence length="657" mass="75011">MERKRSQYQRFKQQRFCVSQQDITKALTCMKPTVNHFQERQLENLKNSSSTSAIEKLDNRSVSKLVKEFEARASLSPYASAQNLLPIVNDVISNEAEFNRSHMFIRTLKFKVDNSDNGIIINNNVCSSISPSTNTNGNQMVRVEIQPEQYTGDKEQEKNDEQIYETLDIDHCKLDLPPPPVSFYTTIDNNNNPIEMATRSTNIDEAALALGKRHEISFDELLTKEAQLNHALADLISISNDTDKSFSMNSSPRSTINKNDPRRTSSVKNDISDMSATVDLLNSLLEAFELDKKDSDRKIANNIQNKSQRRRKIDDNPLKPINMFCLMLSDNDCANCHQAFATNEQIVNAAGHIWHTKCFVCTQCFQPFENGLYFEHEDRKYCERDFQMLFAPCCAECKQAIVGRIIRALQKCFHPDCFRCQLCQAPLIETGFSKYNEKALCRDCHVKEKAKDAHLSKQSCATCHQMIDNKYVKFKGDFHHSYHFQCASCQAELDENSREVRGSLYCLPCHNKLDIPVCAACRRLIDNRVISALGKQWHVEHFCCARCAQPFYGSKHFENKGLAYCESDYHFLFGSTCFICNCVITEGAYTACNKKYCADHFACSICEKKMNEKSKFFDVDAAPVCKPCYGKLPSNTRKSIQQSKKKQLSSILKQTSV</sequence>
<dbReference type="PROSITE" id="PS00478">
    <property type="entry name" value="LIM_DOMAIN_1"/>
    <property type="match status" value="2"/>
</dbReference>
<dbReference type="AlphaFoldDB" id="A0A818HN19"/>
<dbReference type="GO" id="GO:0046872">
    <property type="term" value="F:metal ion binding"/>
    <property type="evidence" value="ECO:0007669"/>
    <property type="project" value="UniProtKB-KW"/>
</dbReference>
<dbReference type="GO" id="GO:0098609">
    <property type="term" value="P:cell-cell adhesion"/>
    <property type="evidence" value="ECO:0007669"/>
    <property type="project" value="TreeGrafter"/>
</dbReference>
<organism evidence="10 14">
    <name type="scientific">Rotaria socialis</name>
    <dbReference type="NCBI Taxonomy" id="392032"/>
    <lineage>
        <taxon>Eukaryota</taxon>
        <taxon>Metazoa</taxon>
        <taxon>Spiralia</taxon>
        <taxon>Gnathifera</taxon>
        <taxon>Rotifera</taxon>
        <taxon>Eurotatoria</taxon>
        <taxon>Bdelloidea</taxon>
        <taxon>Philodinida</taxon>
        <taxon>Philodinidae</taxon>
        <taxon>Rotaria</taxon>
    </lineage>
</organism>
<dbReference type="EMBL" id="CAJOBS010000456">
    <property type="protein sequence ID" value="CAF4580889.1"/>
    <property type="molecule type" value="Genomic_DNA"/>
</dbReference>
<dbReference type="GO" id="GO:0005925">
    <property type="term" value="C:focal adhesion"/>
    <property type="evidence" value="ECO:0007669"/>
    <property type="project" value="TreeGrafter"/>
</dbReference>
<dbReference type="Gene3D" id="2.10.110.10">
    <property type="entry name" value="Cysteine Rich Protein"/>
    <property type="match status" value="5"/>
</dbReference>
<dbReference type="GO" id="GO:1900026">
    <property type="term" value="P:positive regulation of substrate adhesion-dependent cell spreading"/>
    <property type="evidence" value="ECO:0007669"/>
    <property type="project" value="TreeGrafter"/>
</dbReference>
<dbReference type="InterPro" id="IPR017351">
    <property type="entry name" value="PINCH-1-4-like"/>
</dbReference>
<dbReference type="SMART" id="SM00132">
    <property type="entry name" value="LIM"/>
    <property type="match status" value="5"/>
</dbReference>
<evidence type="ECO:0000256" key="2">
    <source>
        <dbReference type="ARBA" id="ARBA00022737"/>
    </source>
</evidence>
<dbReference type="Proteomes" id="UP000663869">
    <property type="component" value="Unassembled WGS sequence"/>
</dbReference>
<dbReference type="Pfam" id="PF00412">
    <property type="entry name" value="LIM"/>
    <property type="match status" value="5"/>
</dbReference>
<keyword evidence="1 5" id="KW-0479">Metal-binding</keyword>
<dbReference type="Proteomes" id="UP000663838">
    <property type="component" value="Unassembled WGS sequence"/>
</dbReference>
<keyword evidence="3 5" id="KW-0862">Zinc</keyword>
<comment type="caution">
    <text evidence="10">The sequence shown here is derived from an EMBL/GenBank/DDBJ whole genome shotgun (WGS) entry which is preliminary data.</text>
</comment>
<evidence type="ECO:0000256" key="6">
    <source>
        <dbReference type="SAM" id="MobiDB-lite"/>
    </source>
</evidence>
<evidence type="ECO:0000313" key="13">
    <source>
        <dbReference type="EMBL" id="CAF4580889.1"/>
    </source>
</evidence>
<dbReference type="GO" id="GO:0045216">
    <property type="term" value="P:cell-cell junction organization"/>
    <property type="evidence" value="ECO:0007669"/>
    <property type="project" value="TreeGrafter"/>
</dbReference>
<dbReference type="CDD" id="cd09331">
    <property type="entry name" value="LIM1_PINCH"/>
    <property type="match status" value="1"/>
</dbReference>
<dbReference type="PANTHER" id="PTHR24210:SF0">
    <property type="entry name" value="LIM DOMAIN-CONTAINING PROTEIN"/>
    <property type="match status" value="1"/>
</dbReference>
<dbReference type="EMBL" id="CAJNYU010000028">
    <property type="protein sequence ID" value="CAF3320047.1"/>
    <property type="molecule type" value="Genomic_DNA"/>
</dbReference>
<evidence type="ECO:0000313" key="11">
    <source>
        <dbReference type="EMBL" id="CAF4369971.1"/>
    </source>
</evidence>
<evidence type="ECO:0000313" key="9">
    <source>
        <dbReference type="EMBL" id="CAF3469461.1"/>
    </source>
</evidence>
<dbReference type="EMBL" id="CAJOBQ010000506">
    <property type="protein sequence ID" value="CAF4369971.1"/>
    <property type="molecule type" value="Genomic_DNA"/>
</dbReference>
<dbReference type="PROSITE" id="PS50023">
    <property type="entry name" value="LIM_DOMAIN_2"/>
    <property type="match status" value="3"/>
</dbReference>
<name>A0A818HN19_9BILA</name>
<dbReference type="EMBL" id="CAJNYV010002905">
    <property type="protein sequence ID" value="CAF3511314.1"/>
    <property type="molecule type" value="Genomic_DNA"/>
</dbReference>
<feature type="domain" description="LIM zinc-binding" evidence="7">
    <location>
        <begin position="516"/>
        <end position="575"/>
    </location>
</feature>
<keyword evidence="4 5" id="KW-0440">LIM domain</keyword>
<dbReference type="Proteomes" id="UP000663848">
    <property type="component" value="Unassembled WGS sequence"/>
</dbReference>
<dbReference type="EMBL" id="CAJOBR010000109">
    <property type="protein sequence ID" value="CAF4465756.1"/>
    <property type="molecule type" value="Genomic_DNA"/>
</dbReference>
<dbReference type="InterPro" id="IPR047944">
    <property type="entry name" value="LIMS1/2-like_LIM1"/>
</dbReference>
<evidence type="ECO:0000256" key="5">
    <source>
        <dbReference type="PROSITE-ProRule" id="PRU00125"/>
    </source>
</evidence>
<feature type="region of interest" description="Disordered" evidence="6">
    <location>
        <begin position="243"/>
        <end position="268"/>
    </location>
</feature>
<dbReference type="Proteomes" id="UP000663862">
    <property type="component" value="Unassembled WGS sequence"/>
</dbReference>
<evidence type="ECO:0000259" key="7">
    <source>
        <dbReference type="PROSITE" id="PS50023"/>
    </source>
</evidence>
<evidence type="ECO:0000313" key="8">
    <source>
        <dbReference type="EMBL" id="CAF3320047.1"/>
    </source>
</evidence>
<dbReference type="CDD" id="cd09334">
    <property type="entry name" value="LIM4_PINCH"/>
    <property type="match status" value="1"/>
</dbReference>
<dbReference type="SUPFAM" id="SSF57716">
    <property type="entry name" value="Glucocorticoid receptor-like (DNA-binding domain)"/>
    <property type="match status" value="5"/>
</dbReference>
<dbReference type="InterPro" id="IPR001781">
    <property type="entry name" value="Znf_LIM"/>
</dbReference>
<dbReference type="Proteomes" id="UP000663872">
    <property type="component" value="Unassembled WGS sequence"/>
</dbReference>